<evidence type="ECO:0000313" key="2">
    <source>
        <dbReference type="EMBL" id="KUJ17329.1"/>
    </source>
</evidence>
<keyword evidence="1" id="KW-0812">Transmembrane</keyword>
<dbReference type="InParanoid" id="A0A194XB06"/>
<dbReference type="KEGG" id="psco:LY89DRAFT_51239"/>
<name>A0A194XB06_MOLSC</name>
<gene>
    <name evidence="2" type="ORF">LY89DRAFT_51239</name>
</gene>
<keyword evidence="3" id="KW-1185">Reference proteome</keyword>
<dbReference type="Proteomes" id="UP000070700">
    <property type="component" value="Unassembled WGS sequence"/>
</dbReference>
<accession>A0A194XB06</accession>
<feature type="transmembrane region" description="Helical" evidence="1">
    <location>
        <begin position="19"/>
        <end position="41"/>
    </location>
</feature>
<organism evidence="2 3">
    <name type="scientific">Mollisia scopiformis</name>
    <name type="common">Conifer needle endophyte fungus</name>
    <name type="synonym">Phialocephala scopiformis</name>
    <dbReference type="NCBI Taxonomy" id="149040"/>
    <lineage>
        <taxon>Eukaryota</taxon>
        <taxon>Fungi</taxon>
        <taxon>Dikarya</taxon>
        <taxon>Ascomycota</taxon>
        <taxon>Pezizomycotina</taxon>
        <taxon>Leotiomycetes</taxon>
        <taxon>Helotiales</taxon>
        <taxon>Mollisiaceae</taxon>
        <taxon>Mollisia</taxon>
    </lineage>
</organism>
<evidence type="ECO:0000256" key="1">
    <source>
        <dbReference type="SAM" id="Phobius"/>
    </source>
</evidence>
<sequence>MVKGCLVAFDNSHQLLAKLWRLVCVSAVFLRNYMFLAGIVLGEGEHRLMLNTFEDASSY</sequence>
<keyword evidence="1" id="KW-1133">Transmembrane helix</keyword>
<keyword evidence="1" id="KW-0472">Membrane</keyword>
<dbReference type="EMBL" id="KQ947414">
    <property type="protein sequence ID" value="KUJ17329.1"/>
    <property type="molecule type" value="Genomic_DNA"/>
</dbReference>
<protein>
    <submittedName>
        <fullName evidence="2">Uncharacterized protein</fullName>
    </submittedName>
</protein>
<reference evidence="2 3" key="1">
    <citation type="submission" date="2015-10" db="EMBL/GenBank/DDBJ databases">
        <title>Full genome of DAOMC 229536 Phialocephala scopiformis, a fungal endophyte of spruce producing the potent anti-insectan compound rugulosin.</title>
        <authorList>
            <consortium name="DOE Joint Genome Institute"/>
            <person name="Walker A.K."/>
            <person name="Frasz S.L."/>
            <person name="Seifert K.A."/>
            <person name="Miller J.D."/>
            <person name="Mondo S.J."/>
            <person name="Labutti K."/>
            <person name="Lipzen A."/>
            <person name="Dockter R."/>
            <person name="Kennedy M."/>
            <person name="Grigoriev I.V."/>
            <person name="Spatafora J.W."/>
        </authorList>
    </citation>
    <scope>NUCLEOTIDE SEQUENCE [LARGE SCALE GENOMIC DNA]</scope>
    <source>
        <strain evidence="2 3">CBS 120377</strain>
    </source>
</reference>
<dbReference type="GeneID" id="28817801"/>
<proteinExistence type="predicted"/>
<evidence type="ECO:0000313" key="3">
    <source>
        <dbReference type="Proteomes" id="UP000070700"/>
    </source>
</evidence>
<dbReference type="RefSeq" id="XP_018071684.1">
    <property type="nucleotide sequence ID" value="XM_018208075.1"/>
</dbReference>
<dbReference type="AlphaFoldDB" id="A0A194XB06"/>